<dbReference type="InterPro" id="IPR039261">
    <property type="entry name" value="FNR_nucleotide-bd"/>
</dbReference>
<feature type="region of interest" description="Disordered" evidence="1">
    <location>
        <begin position="121"/>
        <end position="253"/>
    </location>
</feature>
<proteinExistence type="predicted"/>
<evidence type="ECO:0000256" key="1">
    <source>
        <dbReference type="SAM" id="MobiDB-lite"/>
    </source>
</evidence>
<gene>
    <name evidence="2" type="ordered locus">DSC_00945</name>
</gene>
<dbReference type="AlphaFoldDB" id="G7USY1"/>
<reference evidence="2 3" key="1">
    <citation type="journal article" date="2012" name="J. Bacteriol.">
        <title>Complete Genome Sequence of the BTEX-Degrading Bacterium Pseudoxanthomonas spadix BD-a59.</title>
        <authorList>
            <person name="Lee S.H."/>
            <person name="Jin H.M."/>
            <person name="Lee H.J."/>
            <person name="Kim J.M."/>
            <person name="Jeon C.O."/>
        </authorList>
    </citation>
    <scope>NUCLEOTIDE SEQUENCE [LARGE SCALE GENOMIC DNA]</scope>
    <source>
        <strain evidence="2 3">BD-a59</strain>
    </source>
</reference>
<dbReference type="KEGG" id="psd:DSC_00945"/>
<organism evidence="2 3">
    <name type="scientific">Pseudoxanthomonas spadix (strain BD-a59)</name>
    <dbReference type="NCBI Taxonomy" id="1045855"/>
    <lineage>
        <taxon>Bacteria</taxon>
        <taxon>Pseudomonadati</taxon>
        <taxon>Pseudomonadota</taxon>
        <taxon>Gammaproteobacteria</taxon>
        <taxon>Lysobacterales</taxon>
        <taxon>Lysobacteraceae</taxon>
        <taxon>Pseudoxanthomonas</taxon>
    </lineage>
</organism>
<dbReference type="STRING" id="1045855.DSC_00945"/>
<keyword evidence="3" id="KW-1185">Reference proteome</keyword>
<sequence>MPTREMPYHDPLRAFAVAHPGFRCLPCLARERPAAAHARMRGGYLQQVLAGFAPDPTRDIACLCGNPDRVEAPFPRRACCSNRHAPCLRSHPPAPRVMSASTQEISAVFQGVRHAAPLVVPRPDPGRMRASGAGPHPGHAGIQAVRAQRTAVGQRRPGPVHHPGGSGKSQGARWPQDQPAHRLDPGRARGGGRARSGVHARRRPGPVGAGQLSAGAAGVRRSGQEAQPDPGRPAWHRRLQPAAVRQPDRCHGP</sequence>
<feature type="compositionally biased region" description="Basic residues" evidence="1">
    <location>
        <begin position="190"/>
        <end position="204"/>
    </location>
</feature>
<dbReference type="SUPFAM" id="SSF52343">
    <property type="entry name" value="Ferredoxin reductase-like, C-terminal NADP-linked domain"/>
    <property type="match status" value="1"/>
</dbReference>
<name>G7USY1_PSEUP</name>
<protein>
    <submittedName>
        <fullName evidence="2">Oxidoreductase FAD/NAD(P)-binding domain-containing protein</fullName>
    </submittedName>
</protein>
<evidence type="ECO:0000313" key="2">
    <source>
        <dbReference type="EMBL" id="AER54842.1"/>
    </source>
</evidence>
<dbReference type="HOGENOM" id="CLU_1097826_0_0_6"/>
<evidence type="ECO:0000313" key="3">
    <source>
        <dbReference type="Proteomes" id="UP000005870"/>
    </source>
</evidence>
<feature type="compositionally biased region" description="Low complexity" evidence="1">
    <location>
        <begin position="132"/>
        <end position="141"/>
    </location>
</feature>
<dbReference type="eggNOG" id="COG1018">
    <property type="taxonomic scope" value="Bacteria"/>
</dbReference>
<dbReference type="Proteomes" id="UP000005870">
    <property type="component" value="Chromosome"/>
</dbReference>
<accession>G7USY1</accession>
<dbReference type="EMBL" id="CP003093">
    <property type="protein sequence ID" value="AER54842.1"/>
    <property type="molecule type" value="Genomic_DNA"/>
</dbReference>